<proteinExistence type="inferred from homology"/>
<evidence type="ECO:0000256" key="2">
    <source>
        <dbReference type="SAM" id="SignalP"/>
    </source>
</evidence>
<keyword evidence="3" id="KW-0378">Hydrolase</keyword>
<dbReference type="GO" id="GO:0009253">
    <property type="term" value="P:peptidoglycan catabolic process"/>
    <property type="evidence" value="ECO:0007669"/>
    <property type="project" value="InterPro"/>
</dbReference>
<dbReference type="Gene3D" id="3.20.20.80">
    <property type="entry name" value="Glycosidases"/>
    <property type="match status" value="1"/>
</dbReference>
<dbReference type="GO" id="GO:0003796">
    <property type="term" value="F:lysozyme activity"/>
    <property type="evidence" value="ECO:0007669"/>
    <property type="project" value="InterPro"/>
</dbReference>
<organism evidence="3 4">
    <name type="scientific">Candidatus Scybalenecus merdavium</name>
    <dbReference type="NCBI Taxonomy" id="2840939"/>
    <lineage>
        <taxon>Bacteria</taxon>
        <taxon>Bacillati</taxon>
        <taxon>Bacillota</taxon>
        <taxon>Clostridia</taxon>
        <taxon>Eubacteriales</taxon>
        <taxon>Oscillospiraceae</taxon>
        <taxon>Oscillospiraceae incertae sedis</taxon>
        <taxon>Candidatus Scybalenecus</taxon>
    </lineage>
</organism>
<gene>
    <name evidence="3" type="ORF">IAD23_05460</name>
</gene>
<reference evidence="3" key="1">
    <citation type="submission" date="2020-10" db="EMBL/GenBank/DDBJ databases">
        <authorList>
            <person name="Gilroy R."/>
        </authorList>
    </citation>
    <scope>NUCLEOTIDE SEQUENCE</scope>
    <source>
        <strain evidence="3">CHK176-6737</strain>
    </source>
</reference>
<dbReference type="InterPro" id="IPR017853">
    <property type="entry name" value="GH"/>
</dbReference>
<protein>
    <submittedName>
        <fullName evidence="3">Glycoside hydrolase family 25 protein</fullName>
    </submittedName>
</protein>
<evidence type="ECO:0000313" key="4">
    <source>
        <dbReference type="Proteomes" id="UP000824125"/>
    </source>
</evidence>
<feature type="signal peptide" evidence="2">
    <location>
        <begin position="1"/>
        <end position="25"/>
    </location>
</feature>
<dbReference type="AlphaFoldDB" id="A0A9D1MV06"/>
<evidence type="ECO:0000313" key="3">
    <source>
        <dbReference type="EMBL" id="HIU69390.1"/>
    </source>
</evidence>
<accession>A0A9D1MV06</accession>
<sequence>MTLKRKNRKQLLCAAIALLLCLVCAACGRTVPVYFDGERALGIDVSSHNGEIDWEAVSKTEVQYAFIRVGYRGYGDEGVLAEDELAAENMTEAAKHDIPVGVYFYSQAVNEDEAREEAEFAVKAIRHHTISLPVVIDIEYAHASDGSRTGRLYEAGLSADEMAAICNAFADVVRDAGYTPMVYSNSYIFTNHMNMEALDDDIQIWLADYNDSVTYSGAYQFHQFTKQGQIDGINSKQVDLNYWYAES</sequence>
<dbReference type="PANTHER" id="PTHR34135">
    <property type="entry name" value="LYSOZYME"/>
    <property type="match status" value="1"/>
</dbReference>
<dbReference type="Proteomes" id="UP000824125">
    <property type="component" value="Unassembled WGS sequence"/>
</dbReference>
<evidence type="ECO:0000256" key="1">
    <source>
        <dbReference type="ARBA" id="ARBA00010646"/>
    </source>
</evidence>
<reference evidence="3" key="2">
    <citation type="journal article" date="2021" name="PeerJ">
        <title>Extensive microbial diversity within the chicken gut microbiome revealed by metagenomics and culture.</title>
        <authorList>
            <person name="Gilroy R."/>
            <person name="Ravi A."/>
            <person name="Getino M."/>
            <person name="Pursley I."/>
            <person name="Horton D.L."/>
            <person name="Alikhan N.F."/>
            <person name="Baker D."/>
            <person name="Gharbi K."/>
            <person name="Hall N."/>
            <person name="Watson M."/>
            <person name="Adriaenssens E.M."/>
            <person name="Foster-Nyarko E."/>
            <person name="Jarju S."/>
            <person name="Secka A."/>
            <person name="Antonio M."/>
            <person name="Oren A."/>
            <person name="Chaudhuri R.R."/>
            <person name="La Ragione R."/>
            <person name="Hildebrand F."/>
            <person name="Pallen M.J."/>
        </authorList>
    </citation>
    <scope>NUCLEOTIDE SEQUENCE</scope>
    <source>
        <strain evidence="3">CHK176-6737</strain>
    </source>
</reference>
<feature type="chain" id="PRO_5038592216" evidence="2">
    <location>
        <begin position="26"/>
        <end position="247"/>
    </location>
</feature>
<comment type="caution">
    <text evidence="3">The sequence shown here is derived from an EMBL/GenBank/DDBJ whole genome shotgun (WGS) entry which is preliminary data.</text>
</comment>
<dbReference type="Pfam" id="PF01183">
    <property type="entry name" value="Glyco_hydro_25"/>
    <property type="match status" value="1"/>
</dbReference>
<dbReference type="InterPro" id="IPR002053">
    <property type="entry name" value="Glyco_hydro_25"/>
</dbReference>
<dbReference type="GO" id="GO:0016052">
    <property type="term" value="P:carbohydrate catabolic process"/>
    <property type="evidence" value="ECO:0007669"/>
    <property type="project" value="TreeGrafter"/>
</dbReference>
<dbReference type="EMBL" id="DVNM01000028">
    <property type="protein sequence ID" value="HIU69390.1"/>
    <property type="molecule type" value="Genomic_DNA"/>
</dbReference>
<dbReference type="SUPFAM" id="SSF51445">
    <property type="entry name" value="(Trans)glycosidases"/>
    <property type="match status" value="1"/>
</dbReference>
<comment type="similarity">
    <text evidence="1">Belongs to the glycosyl hydrolase 25 family.</text>
</comment>
<dbReference type="CDD" id="cd06414">
    <property type="entry name" value="GH25_LytC-like"/>
    <property type="match status" value="1"/>
</dbReference>
<keyword evidence="2" id="KW-0732">Signal</keyword>
<dbReference type="GO" id="GO:0016998">
    <property type="term" value="P:cell wall macromolecule catabolic process"/>
    <property type="evidence" value="ECO:0007669"/>
    <property type="project" value="InterPro"/>
</dbReference>
<dbReference type="PANTHER" id="PTHR34135:SF2">
    <property type="entry name" value="LYSOZYME"/>
    <property type="match status" value="1"/>
</dbReference>
<name>A0A9D1MV06_9FIRM</name>
<dbReference type="PROSITE" id="PS51904">
    <property type="entry name" value="GLYCOSYL_HYDROL_F25_2"/>
    <property type="match status" value="1"/>
</dbReference>